<keyword evidence="8 9" id="KW-0998">Cell outer membrane</keyword>
<dbReference type="SUPFAM" id="SSF56935">
    <property type="entry name" value="Porins"/>
    <property type="match status" value="1"/>
</dbReference>
<feature type="short sequence motif" description="TonB C-terminal box" evidence="10">
    <location>
        <begin position="1023"/>
        <end position="1040"/>
    </location>
</feature>
<dbReference type="PROSITE" id="PS52016">
    <property type="entry name" value="TONB_DEPENDENT_REC_3"/>
    <property type="match status" value="1"/>
</dbReference>
<feature type="domain" description="TonB-dependent receptor plug" evidence="13">
    <location>
        <begin position="35"/>
        <end position="149"/>
    </location>
</feature>
<evidence type="ECO:0000256" key="5">
    <source>
        <dbReference type="ARBA" id="ARBA00022729"/>
    </source>
</evidence>
<evidence type="ECO:0000256" key="6">
    <source>
        <dbReference type="ARBA" id="ARBA00023077"/>
    </source>
</evidence>
<comment type="similarity">
    <text evidence="9 11">Belongs to the TonB-dependent receptor family.</text>
</comment>
<keyword evidence="15" id="KW-1185">Reference proteome</keyword>
<evidence type="ECO:0000256" key="3">
    <source>
        <dbReference type="ARBA" id="ARBA00022452"/>
    </source>
</evidence>
<evidence type="ECO:0000256" key="4">
    <source>
        <dbReference type="ARBA" id="ARBA00022692"/>
    </source>
</evidence>
<evidence type="ECO:0000256" key="8">
    <source>
        <dbReference type="ARBA" id="ARBA00023237"/>
    </source>
</evidence>
<dbReference type="InterPro" id="IPR012910">
    <property type="entry name" value="Plug_dom"/>
</dbReference>
<dbReference type="InterPro" id="IPR039426">
    <property type="entry name" value="TonB-dep_rcpt-like"/>
</dbReference>
<evidence type="ECO:0000256" key="7">
    <source>
        <dbReference type="ARBA" id="ARBA00023136"/>
    </source>
</evidence>
<evidence type="ECO:0000313" key="14">
    <source>
        <dbReference type="EMBL" id="RJF93358.1"/>
    </source>
</evidence>
<name>A0A418WQ33_9SPHN</name>
<sequence>MISAPAFAQDEPQAAEATEGEAIIVTGSRIPQPNLESAAPVTVVNSEEIKLQGTTKMEDLLNSLPGVSASQASTLSNGADGTASIDLRGLGTSRTLTLVNGRRLLPGDPSPTSGSAADINIIPASIVKRVEVLTGGASSTYGADAVAGVVNFIMDTDFEGIRFDGQYSFNQHTNRNEFMPPLLDARANAGLDGYGYPKGSVVDGGTIDATVSFGTKFDDGRGHIVAYAGYRKAKPILQSRRDFSACTLQNTGGGAPRCGGSATSDNGNVIVFDTFTRPPGHPQAGQPFVTSTIYTFAPGGGFNNSTTLYNFAPTNYFQRPDERYTAGLFANYEINDSIKPYLEFMFMDDRTVAQIAPSGDFGNTLTINCDNPLLSAAQSNVVCDDENLINGFLGVFPLAVGAPYNTGAPGSGTPGPGGLPIDFIDPTTGMSYNKAFFQLLRRNVEGGPRRSDLHHVNFRTVIGTKGDLDDVWSYDAYYQYGRSNYTQVYSNEFSVARLNRALDVVVGPNGTPICRSVRDGTDPTCVPYNVFGGAGSVSPAAVSYLSATGFQKGQTSEQVASVSFTGLLGDYGFKAPWSEDGVGINVGAEWRKESLELNTDNAFQTGDLTGQGGATLPLSGNFRVYDLFGEVQIPLVQDNFIHDLSINAGYRKSWYKTSADREYDTDTYKVGVEFAPIPDIRLRGAYNRAVRAPNIQELFATNTVALNGSVDPCAGVTITAADFGCIAQGLLVGQRTAANPAGQYNGLIGGNPDLQPEKATTKTFGVVLQPSFLPRFALTVDYFDIKVDNAIRAFGQDAVLNDCVDNSTATSTAPSCDLVNRDAAGSLWLTPGGFVTDLPNNVGTLQTKGIEVNGSYSHSLSFGSISASFIGTYLDKYRIDNGLTDPFDCAGLYGPTCSLGGTTNAGAPLPEWRHKARVTLNTEMGLGFSVQWRYVGEVSAETLEDNESIGAPVSSQFDPGLNIKAQNYIDLATTYAIGENYQFRLGVNNVFDKQPPLVTSGNAGRAGSNLCPTGPCNGNTYPATYDALGRYVYAGVTLEF</sequence>
<dbReference type="Pfam" id="PF00593">
    <property type="entry name" value="TonB_dep_Rec_b-barrel"/>
    <property type="match status" value="1"/>
</dbReference>
<keyword evidence="6 11" id="KW-0798">TonB box</keyword>
<proteinExistence type="inferred from homology"/>
<dbReference type="InterPro" id="IPR036942">
    <property type="entry name" value="Beta-barrel_TonB_sf"/>
</dbReference>
<dbReference type="PANTHER" id="PTHR47234">
    <property type="match status" value="1"/>
</dbReference>
<dbReference type="InterPro" id="IPR037066">
    <property type="entry name" value="Plug_dom_sf"/>
</dbReference>
<dbReference type="OrthoDB" id="7051241at2"/>
<evidence type="ECO:0000256" key="11">
    <source>
        <dbReference type="RuleBase" id="RU003357"/>
    </source>
</evidence>
<keyword evidence="5" id="KW-0732">Signal</keyword>
<dbReference type="InterPro" id="IPR010917">
    <property type="entry name" value="TonB_rcpt_CS"/>
</dbReference>
<gene>
    <name evidence="14" type="ORF">D3876_03160</name>
</gene>
<protein>
    <submittedName>
        <fullName evidence="14">TonB-dependent receptor</fullName>
    </submittedName>
</protein>
<dbReference type="Proteomes" id="UP000286100">
    <property type="component" value="Unassembled WGS sequence"/>
</dbReference>
<evidence type="ECO:0000259" key="13">
    <source>
        <dbReference type="Pfam" id="PF07715"/>
    </source>
</evidence>
<evidence type="ECO:0000256" key="10">
    <source>
        <dbReference type="PROSITE-ProRule" id="PRU10144"/>
    </source>
</evidence>
<dbReference type="PANTHER" id="PTHR47234:SF2">
    <property type="entry name" value="TONB-DEPENDENT RECEPTOR"/>
    <property type="match status" value="1"/>
</dbReference>
<evidence type="ECO:0000256" key="2">
    <source>
        <dbReference type="ARBA" id="ARBA00022448"/>
    </source>
</evidence>
<evidence type="ECO:0000256" key="1">
    <source>
        <dbReference type="ARBA" id="ARBA00004571"/>
    </source>
</evidence>
<comment type="caution">
    <text evidence="14">The sequence shown here is derived from an EMBL/GenBank/DDBJ whole genome shotgun (WGS) entry which is preliminary data.</text>
</comment>
<dbReference type="Pfam" id="PF07715">
    <property type="entry name" value="Plug"/>
    <property type="match status" value="1"/>
</dbReference>
<dbReference type="EMBL" id="QYUM01000002">
    <property type="protein sequence ID" value="RJF93358.1"/>
    <property type="molecule type" value="Genomic_DNA"/>
</dbReference>
<dbReference type="Gene3D" id="2.40.170.20">
    <property type="entry name" value="TonB-dependent receptor, beta-barrel domain"/>
    <property type="match status" value="1"/>
</dbReference>
<dbReference type="PROSITE" id="PS01156">
    <property type="entry name" value="TONB_DEPENDENT_REC_2"/>
    <property type="match status" value="1"/>
</dbReference>
<reference evidence="14 15" key="1">
    <citation type="submission" date="2018-09" db="EMBL/GenBank/DDBJ databases">
        <authorList>
            <person name="Zhu H."/>
        </authorList>
    </citation>
    <scope>NUCLEOTIDE SEQUENCE [LARGE SCALE GENOMIC DNA]</scope>
    <source>
        <strain evidence="14 15">K2R01-6</strain>
    </source>
</reference>
<comment type="subcellular location">
    <subcellularLocation>
        <location evidence="1 9">Cell outer membrane</location>
        <topology evidence="1 9">Multi-pass membrane protein</topology>
    </subcellularLocation>
</comment>
<evidence type="ECO:0000259" key="12">
    <source>
        <dbReference type="Pfam" id="PF00593"/>
    </source>
</evidence>
<evidence type="ECO:0000313" key="15">
    <source>
        <dbReference type="Proteomes" id="UP000286100"/>
    </source>
</evidence>
<evidence type="ECO:0000256" key="9">
    <source>
        <dbReference type="PROSITE-ProRule" id="PRU01360"/>
    </source>
</evidence>
<dbReference type="GO" id="GO:0009279">
    <property type="term" value="C:cell outer membrane"/>
    <property type="evidence" value="ECO:0007669"/>
    <property type="project" value="UniProtKB-SubCell"/>
</dbReference>
<dbReference type="InterPro" id="IPR000531">
    <property type="entry name" value="Beta-barrel_TonB"/>
</dbReference>
<feature type="domain" description="TonB-dependent receptor-like beta-barrel" evidence="12">
    <location>
        <begin position="425"/>
        <end position="990"/>
    </location>
</feature>
<keyword evidence="4 9" id="KW-0812">Transmembrane</keyword>
<keyword evidence="2 9" id="KW-0813">Transport</keyword>
<keyword evidence="14" id="KW-0675">Receptor</keyword>
<accession>A0A418WQ33</accession>
<keyword evidence="7 9" id="KW-0472">Membrane</keyword>
<organism evidence="14 15">
    <name type="scientific">Sphingomonas cavernae</name>
    <dbReference type="NCBI Taxonomy" id="2320861"/>
    <lineage>
        <taxon>Bacteria</taxon>
        <taxon>Pseudomonadati</taxon>
        <taxon>Pseudomonadota</taxon>
        <taxon>Alphaproteobacteria</taxon>
        <taxon>Sphingomonadales</taxon>
        <taxon>Sphingomonadaceae</taxon>
        <taxon>Sphingomonas</taxon>
    </lineage>
</organism>
<dbReference type="Gene3D" id="2.170.130.10">
    <property type="entry name" value="TonB-dependent receptor, plug domain"/>
    <property type="match status" value="1"/>
</dbReference>
<dbReference type="AlphaFoldDB" id="A0A418WQ33"/>
<keyword evidence="3 9" id="KW-1134">Transmembrane beta strand</keyword>